<dbReference type="InterPro" id="IPR035908">
    <property type="entry name" value="F0_ATP_A_sf"/>
</dbReference>
<feature type="transmembrane region" description="Helical" evidence="12">
    <location>
        <begin position="142"/>
        <end position="167"/>
    </location>
</feature>
<keyword evidence="6 11" id="KW-0375">Hydrogen ion transport</keyword>
<evidence type="ECO:0000256" key="7">
    <source>
        <dbReference type="ARBA" id="ARBA00022989"/>
    </source>
</evidence>
<evidence type="ECO:0000256" key="12">
    <source>
        <dbReference type="SAM" id="Phobius"/>
    </source>
</evidence>
<dbReference type="GO" id="GO:0045259">
    <property type="term" value="C:proton-transporting ATP synthase complex"/>
    <property type="evidence" value="ECO:0007669"/>
    <property type="project" value="UniProtKB-KW"/>
</dbReference>
<evidence type="ECO:0000313" key="14">
    <source>
        <dbReference type="Proteomes" id="UP001321804"/>
    </source>
</evidence>
<dbReference type="CDD" id="cd00310">
    <property type="entry name" value="ATP-synt_Fo_a_6"/>
    <property type="match status" value="1"/>
</dbReference>
<keyword evidence="7 12" id="KW-1133">Transmembrane helix</keyword>
<feature type="transmembrane region" description="Helical" evidence="12">
    <location>
        <begin position="36"/>
        <end position="57"/>
    </location>
</feature>
<organism evidence="13 14">
    <name type="scientific">Xylocopilactobacillus apis</name>
    <dbReference type="NCBI Taxonomy" id="2932183"/>
    <lineage>
        <taxon>Bacteria</taxon>
        <taxon>Bacillati</taxon>
        <taxon>Bacillota</taxon>
        <taxon>Bacilli</taxon>
        <taxon>Lactobacillales</taxon>
        <taxon>Lactobacillaceae</taxon>
        <taxon>Xylocopilactobacillus</taxon>
    </lineage>
</organism>
<sequence length="197" mass="22227">MKPGKKQNALEWLVDFTNNVVNSNLSGEEERKPARLFGFVIFLFIIVSNEIGLFFQLSGNGYSFFRSPTASAVVTMTLATMVLAYSHYVGVKKHGLKNYLKSFVQPFALFLPINLIDDFSSFLTLSLRLYGNIYAGEVLIHLITELAFGIKGFAFVTVPFAFILMLIWQAFSLFIGAVQTYVFLNLSMVYIDRKANE</sequence>
<evidence type="ECO:0000256" key="2">
    <source>
        <dbReference type="ARBA" id="ARBA00006810"/>
    </source>
</evidence>
<evidence type="ECO:0000256" key="8">
    <source>
        <dbReference type="ARBA" id="ARBA00023065"/>
    </source>
</evidence>
<dbReference type="SUPFAM" id="SSF81336">
    <property type="entry name" value="F1F0 ATP synthase subunit A"/>
    <property type="match status" value="1"/>
</dbReference>
<dbReference type="PRINTS" id="PR00123">
    <property type="entry name" value="ATPASEA"/>
</dbReference>
<dbReference type="PROSITE" id="PS00449">
    <property type="entry name" value="ATPASE_A"/>
    <property type="match status" value="1"/>
</dbReference>
<dbReference type="NCBIfam" id="TIGR01131">
    <property type="entry name" value="ATP_synt_6_or_A"/>
    <property type="match status" value="1"/>
</dbReference>
<evidence type="ECO:0000256" key="11">
    <source>
        <dbReference type="RuleBase" id="RU000483"/>
    </source>
</evidence>
<accession>A0AAU9D1M2</accession>
<keyword evidence="9 12" id="KW-0472">Membrane</keyword>
<dbReference type="AlphaFoldDB" id="A0AAU9D1M2"/>
<evidence type="ECO:0000256" key="5">
    <source>
        <dbReference type="ARBA" id="ARBA00022692"/>
    </source>
</evidence>
<dbReference type="PANTHER" id="PTHR42823">
    <property type="entry name" value="ATP SYNTHASE SUBUNIT A, CHLOROPLASTIC"/>
    <property type="match status" value="1"/>
</dbReference>
<dbReference type="GO" id="GO:0005886">
    <property type="term" value="C:plasma membrane"/>
    <property type="evidence" value="ECO:0007669"/>
    <property type="project" value="UniProtKB-SubCell"/>
</dbReference>
<dbReference type="GO" id="GO:0046933">
    <property type="term" value="F:proton-transporting ATP synthase activity, rotational mechanism"/>
    <property type="evidence" value="ECO:0007669"/>
    <property type="project" value="TreeGrafter"/>
</dbReference>
<feature type="transmembrane region" description="Helical" evidence="12">
    <location>
        <begin position="173"/>
        <end position="191"/>
    </location>
</feature>
<comment type="function">
    <text evidence="11">Key component of the proton channel; it plays a direct role in the translocation of protons across the membrane.</text>
</comment>
<feature type="transmembrane region" description="Helical" evidence="12">
    <location>
        <begin position="69"/>
        <end position="88"/>
    </location>
</feature>
<dbReference type="GO" id="GO:0042777">
    <property type="term" value="P:proton motive force-driven plasma membrane ATP synthesis"/>
    <property type="evidence" value="ECO:0007669"/>
    <property type="project" value="TreeGrafter"/>
</dbReference>
<keyword evidence="10" id="KW-0066">ATP synthesis</keyword>
<keyword evidence="3 11" id="KW-0813">Transport</keyword>
<gene>
    <name evidence="13" type="primary">atpB</name>
    <name evidence="13" type="ORF">KIMC2_07420</name>
</gene>
<name>A0AAU9D1M2_9LACO</name>
<dbReference type="Pfam" id="PF00119">
    <property type="entry name" value="ATP-synt_A"/>
    <property type="match status" value="1"/>
</dbReference>
<dbReference type="InterPro" id="IPR000568">
    <property type="entry name" value="ATP_synth_F0_asu"/>
</dbReference>
<dbReference type="Proteomes" id="UP001321804">
    <property type="component" value="Chromosome"/>
</dbReference>
<evidence type="ECO:0000256" key="4">
    <source>
        <dbReference type="ARBA" id="ARBA00022547"/>
    </source>
</evidence>
<comment type="similarity">
    <text evidence="2 11">Belongs to the ATPase A chain family.</text>
</comment>
<dbReference type="KEGG" id="xak:KIMC2_07420"/>
<dbReference type="InterPro" id="IPR023011">
    <property type="entry name" value="ATP_synth_F0_asu_AS"/>
</dbReference>
<evidence type="ECO:0000256" key="10">
    <source>
        <dbReference type="ARBA" id="ARBA00023310"/>
    </source>
</evidence>
<dbReference type="Gene3D" id="1.20.120.220">
    <property type="entry name" value="ATP synthase, F0 complex, subunit A"/>
    <property type="match status" value="1"/>
</dbReference>
<keyword evidence="5 11" id="KW-0812">Transmembrane</keyword>
<reference evidence="13 14" key="1">
    <citation type="journal article" date="2023" name="Microbiol. Spectr.">
        <title>Symbiosis of Carpenter Bees with Uncharacterized Lactic Acid Bacteria Showing NAD Auxotrophy.</title>
        <authorList>
            <person name="Kawasaki S."/>
            <person name="Ozawa K."/>
            <person name="Mori T."/>
            <person name="Yamamoto A."/>
            <person name="Ito M."/>
            <person name="Ohkuma M."/>
            <person name="Sakamoto M."/>
            <person name="Matsutani M."/>
        </authorList>
    </citation>
    <scope>NUCLEOTIDE SEQUENCE [LARGE SCALE GENOMIC DNA]</scope>
    <source>
        <strain evidence="13 14">KimC2</strain>
    </source>
</reference>
<keyword evidence="14" id="KW-1185">Reference proteome</keyword>
<evidence type="ECO:0000256" key="3">
    <source>
        <dbReference type="ARBA" id="ARBA00022448"/>
    </source>
</evidence>
<comment type="subcellular location">
    <subcellularLocation>
        <location evidence="11">Cell membrane</location>
        <topology evidence="11">Multi-pass membrane protein</topology>
    </subcellularLocation>
    <subcellularLocation>
        <location evidence="1">Membrane</location>
        <topology evidence="1">Multi-pass membrane protein</topology>
    </subcellularLocation>
</comment>
<protein>
    <recommendedName>
        <fullName evidence="11">ATP synthase subunit a</fullName>
    </recommendedName>
</protein>
<proteinExistence type="inferred from homology"/>
<dbReference type="EMBL" id="AP026801">
    <property type="protein sequence ID" value="BDR56180.1"/>
    <property type="molecule type" value="Genomic_DNA"/>
</dbReference>
<evidence type="ECO:0000256" key="6">
    <source>
        <dbReference type="ARBA" id="ARBA00022781"/>
    </source>
</evidence>
<keyword evidence="8 11" id="KW-0406">Ion transport</keyword>
<dbReference type="PANTHER" id="PTHR42823:SF3">
    <property type="entry name" value="ATP SYNTHASE SUBUNIT A, CHLOROPLASTIC"/>
    <property type="match status" value="1"/>
</dbReference>
<evidence type="ECO:0000313" key="13">
    <source>
        <dbReference type="EMBL" id="BDR56180.1"/>
    </source>
</evidence>
<dbReference type="InterPro" id="IPR045082">
    <property type="entry name" value="ATP_syn_F0_a_bact/chloroplast"/>
</dbReference>
<keyword evidence="4 11" id="KW-0138">CF(0)</keyword>
<evidence type="ECO:0000256" key="1">
    <source>
        <dbReference type="ARBA" id="ARBA00004141"/>
    </source>
</evidence>
<evidence type="ECO:0000256" key="9">
    <source>
        <dbReference type="ARBA" id="ARBA00023136"/>
    </source>
</evidence>